<feature type="region of interest" description="Disordered" evidence="1">
    <location>
        <begin position="489"/>
        <end position="521"/>
    </location>
</feature>
<dbReference type="Proteomes" id="UP001295684">
    <property type="component" value="Unassembled WGS sequence"/>
</dbReference>
<proteinExistence type="predicted"/>
<evidence type="ECO:0000256" key="1">
    <source>
        <dbReference type="SAM" id="MobiDB-lite"/>
    </source>
</evidence>
<sequence length="521" mass="60373">MWSELSLVIITALERTLSRKLPAGLIDQNQLGRKMPIIWFLRNISELDSTQNEARIESLNKMKSKKKKAKPLMRVSTVDVDIYPPDVLHSKEDYYGRRDLEYQYCYSKKPSLDLRKPYSYNLVAYRAPRTPEKAFQTTHGDSFESSILTNMHSQSRNNILIQDRGRDMKDKCISKTLYCIKCSNKLCEITSIDNLYYKNYKLIKKGVLAAIMTSLKSTDNISVKMSTLNKCIYDQNMKLRDKNSIFHPVCCIFCSFEIGKFYLTTNKKLKKYANKVCIIKSAVKIPVSKRCPKDRKEKSADVPDNTFASKGHKRVFSFSGEEERERTCHTLGNENNHSERIKRYQPKIESFRNYSVEDFNYLKNSRNSINHNFDVSQTSNSARRYQLRTSRKDSMANYGESRENASQHSLNTLKNSGGMSEASLKKMYFRFPPNSHADPSTFTSSLENPLRGAKSYQNIRLPNGPKKIFKKALRRDNLRRRVFPSCERETFDKDRQETTKLSMDDSDIFGTSQPSETSDDI</sequence>
<evidence type="ECO:0000313" key="3">
    <source>
        <dbReference type="Proteomes" id="UP001295684"/>
    </source>
</evidence>
<gene>
    <name evidence="2" type="ORF">ECRASSUSDP1_LOCUS5162</name>
</gene>
<accession>A0AAD1U7R2</accession>
<keyword evidence="3" id="KW-1185">Reference proteome</keyword>
<dbReference type="EMBL" id="CAMPGE010004971">
    <property type="protein sequence ID" value="CAI2363822.1"/>
    <property type="molecule type" value="Genomic_DNA"/>
</dbReference>
<organism evidence="2 3">
    <name type="scientific">Euplotes crassus</name>
    <dbReference type="NCBI Taxonomy" id="5936"/>
    <lineage>
        <taxon>Eukaryota</taxon>
        <taxon>Sar</taxon>
        <taxon>Alveolata</taxon>
        <taxon>Ciliophora</taxon>
        <taxon>Intramacronucleata</taxon>
        <taxon>Spirotrichea</taxon>
        <taxon>Hypotrichia</taxon>
        <taxon>Euplotida</taxon>
        <taxon>Euplotidae</taxon>
        <taxon>Moneuplotes</taxon>
    </lineage>
</organism>
<name>A0AAD1U7R2_EUPCR</name>
<dbReference type="AlphaFoldDB" id="A0AAD1U7R2"/>
<feature type="compositionally biased region" description="Polar residues" evidence="1">
    <location>
        <begin position="509"/>
        <end position="521"/>
    </location>
</feature>
<feature type="compositionally biased region" description="Basic and acidic residues" evidence="1">
    <location>
        <begin position="489"/>
        <end position="498"/>
    </location>
</feature>
<comment type="caution">
    <text evidence="2">The sequence shown here is derived from an EMBL/GenBank/DDBJ whole genome shotgun (WGS) entry which is preliminary data.</text>
</comment>
<evidence type="ECO:0000313" key="2">
    <source>
        <dbReference type="EMBL" id="CAI2363822.1"/>
    </source>
</evidence>
<protein>
    <submittedName>
        <fullName evidence="2">Uncharacterized protein</fullName>
    </submittedName>
</protein>
<reference evidence="2" key="1">
    <citation type="submission" date="2023-07" db="EMBL/GenBank/DDBJ databases">
        <authorList>
            <consortium name="AG Swart"/>
            <person name="Singh M."/>
            <person name="Singh A."/>
            <person name="Seah K."/>
            <person name="Emmerich C."/>
        </authorList>
    </citation>
    <scope>NUCLEOTIDE SEQUENCE</scope>
    <source>
        <strain evidence="2">DP1</strain>
    </source>
</reference>
<feature type="compositionally biased region" description="Basic and acidic residues" evidence="1">
    <location>
        <begin position="390"/>
        <end position="405"/>
    </location>
</feature>
<feature type="region of interest" description="Disordered" evidence="1">
    <location>
        <begin position="390"/>
        <end position="411"/>
    </location>
</feature>